<feature type="region of interest" description="Disordered" evidence="7">
    <location>
        <begin position="195"/>
        <end position="230"/>
    </location>
</feature>
<feature type="region of interest" description="Disordered" evidence="7">
    <location>
        <begin position="1"/>
        <end position="21"/>
    </location>
</feature>
<dbReference type="HOGENOM" id="CLU_811876_0_0_1"/>
<reference evidence="10" key="3">
    <citation type="submission" date="2012-09" db="EMBL/GenBank/DDBJ databases">
        <authorList>
            <consortium name="VectorBase"/>
        </authorList>
    </citation>
    <scope>NUCLEOTIDE SEQUENCE</scope>
    <source>
        <strain evidence="10">Liverpool</strain>
    </source>
</reference>
<feature type="binding site" evidence="6">
    <location>
        <position position="26"/>
    </location>
    <ligand>
        <name>Zn(2+)</name>
        <dbReference type="ChEBI" id="CHEBI:29105"/>
    </ligand>
</feature>
<dbReference type="PROSITE" id="PS50157">
    <property type="entry name" value="ZINC_FINGER_C2H2_2"/>
    <property type="match status" value="2"/>
</dbReference>
<reference evidence="10" key="2">
    <citation type="journal article" date="2007" name="Science">
        <title>Genome sequence of Aedes aegypti, a major arbovirus vector.</title>
        <authorList>
            <person name="Nene V."/>
            <person name="Wortman J.R."/>
            <person name="Lawson D."/>
            <person name="Haas B."/>
            <person name="Kodira C."/>
            <person name="Tu Z.J."/>
            <person name="Loftus B."/>
            <person name="Xi Z."/>
            <person name="Megy K."/>
            <person name="Grabherr M."/>
            <person name="Ren Q."/>
            <person name="Zdobnov E.M."/>
            <person name="Lobo N.F."/>
            <person name="Campbell K.S."/>
            <person name="Brown S.E."/>
            <person name="Bonaldo M.F."/>
            <person name="Zhu J."/>
            <person name="Sinkins S.P."/>
            <person name="Hogenkamp D.G."/>
            <person name="Amedeo P."/>
            <person name="Arensburger P."/>
            <person name="Atkinson P.W."/>
            <person name="Bidwell S."/>
            <person name="Biedler J."/>
            <person name="Birney E."/>
            <person name="Bruggner R.V."/>
            <person name="Costas J."/>
            <person name="Coy M.R."/>
            <person name="Crabtree J."/>
            <person name="Crawford M."/>
            <person name="Debruyn B."/>
            <person name="Decaprio D."/>
            <person name="Eiglmeier K."/>
            <person name="Eisenstadt E."/>
            <person name="El-Dorry H."/>
            <person name="Gelbart W.M."/>
            <person name="Gomes S.L."/>
            <person name="Hammond M."/>
            <person name="Hannick L.I."/>
            <person name="Hogan J.R."/>
            <person name="Holmes M.H."/>
            <person name="Jaffe D."/>
            <person name="Johnston J.S."/>
            <person name="Kennedy R.C."/>
            <person name="Koo H."/>
            <person name="Kravitz S."/>
            <person name="Kriventseva E.V."/>
            <person name="Kulp D."/>
            <person name="Labutti K."/>
            <person name="Lee E."/>
            <person name="Li S."/>
            <person name="Lovin D.D."/>
            <person name="Mao C."/>
            <person name="Mauceli E."/>
            <person name="Menck C.F."/>
            <person name="Miller J.R."/>
            <person name="Montgomery P."/>
            <person name="Mori A."/>
            <person name="Nascimento A.L."/>
            <person name="Naveira H.F."/>
            <person name="Nusbaum C."/>
            <person name="O'leary S."/>
            <person name="Orvis J."/>
            <person name="Pertea M."/>
            <person name="Quesneville H."/>
            <person name="Reidenbach K.R."/>
            <person name="Rogers Y.H."/>
            <person name="Roth C.W."/>
            <person name="Schneider J.R."/>
            <person name="Schatz M."/>
            <person name="Shumway M."/>
            <person name="Stanke M."/>
            <person name="Stinson E.O."/>
            <person name="Tubio J.M."/>
            <person name="Vanzee J.P."/>
            <person name="Verjovski-Almeida S."/>
            <person name="Werner D."/>
            <person name="White O."/>
            <person name="Wyder S."/>
            <person name="Zeng Q."/>
            <person name="Zhao Q."/>
            <person name="Zhao Y."/>
            <person name="Hill C.A."/>
            <person name="Raikhel A.S."/>
            <person name="Soares M.B."/>
            <person name="Knudson D.L."/>
            <person name="Lee N.H."/>
            <person name="Galagan J."/>
            <person name="Salzberg S.L."/>
            <person name="Paulsen I.T."/>
            <person name="Dimopoulos G."/>
            <person name="Collins F.H."/>
            <person name="Birren B."/>
            <person name="Fraser-Liggett C.M."/>
            <person name="Severson D.W."/>
        </authorList>
    </citation>
    <scope>NUCLEOTIDE SEQUENCE [LARGE SCALE GENOMIC DNA]</scope>
    <source>
        <strain evidence="10">Liverpool</strain>
    </source>
</reference>
<proteinExistence type="predicted"/>
<accession>Q17Q21</accession>
<keyword evidence="2" id="KW-0677">Repeat</keyword>
<evidence type="ECO:0000259" key="9">
    <source>
        <dbReference type="PROSITE" id="PS51915"/>
    </source>
</evidence>
<dbReference type="PaxDb" id="7159-AAEL000148-PA"/>
<evidence type="ECO:0000256" key="2">
    <source>
        <dbReference type="ARBA" id="ARBA00022737"/>
    </source>
</evidence>
<evidence type="ECO:0000256" key="5">
    <source>
        <dbReference type="PROSITE-ProRule" id="PRU00042"/>
    </source>
</evidence>
<dbReference type="InterPro" id="IPR012934">
    <property type="entry name" value="Znf_AD"/>
</dbReference>
<evidence type="ECO:0000256" key="4">
    <source>
        <dbReference type="ARBA" id="ARBA00022833"/>
    </source>
</evidence>
<evidence type="ECO:0000313" key="11">
    <source>
        <dbReference type="Proteomes" id="UP000682892"/>
    </source>
</evidence>
<name>Q17Q21_AEDAE</name>
<feature type="compositionally biased region" description="Basic and acidic residues" evidence="7">
    <location>
        <begin position="205"/>
        <end position="225"/>
    </location>
</feature>
<dbReference type="Gene3D" id="3.30.160.60">
    <property type="entry name" value="Classic Zinc Finger"/>
    <property type="match status" value="1"/>
</dbReference>
<dbReference type="PROSITE" id="PS51915">
    <property type="entry name" value="ZAD"/>
    <property type="match status" value="1"/>
</dbReference>
<evidence type="ECO:0000256" key="6">
    <source>
        <dbReference type="PROSITE-ProRule" id="PRU01263"/>
    </source>
</evidence>
<dbReference type="Pfam" id="PF13912">
    <property type="entry name" value="zf-C2H2_6"/>
    <property type="match status" value="1"/>
</dbReference>
<feature type="domain" description="ZAD" evidence="9">
    <location>
        <begin position="21"/>
        <end position="97"/>
    </location>
</feature>
<dbReference type="SMART" id="SM00355">
    <property type="entry name" value="ZnF_C2H2"/>
    <property type="match status" value="3"/>
</dbReference>
<dbReference type="OMA" id="CWDAQQK"/>
<dbReference type="SUPFAM" id="SSF57716">
    <property type="entry name" value="Glucocorticoid receptor-like (DNA-binding domain)"/>
    <property type="match status" value="1"/>
</dbReference>
<dbReference type="eggNOG" id="ENOG502T8UK">
    <property type="taxonomic scope" value="Eukaryota"/>
</dbReference>
<dbReference type="InterPro" id="IPR036236">
    <property type="entry name" value="Znf_C2H2_sf"/>
</dbReference>
<dbReference type="PhylomeDB" id="Q17Q21"/>
<gene>
    <name evidence="10" type="ORF">AaeL_AAEL000148</name>
</gene>
<dbReference type="OrthoDB" id="8117402at2759"/>
<evidence type="ECO:0000256" key="7">
    <source>
        <dbReference type="SAM" id="MobiDB-lite"/>
    </source>
</evidence>
<feature type="compositionally biased region" description="Polar residues" evidence="7">
    <location>
        <begin position="11"/>
        <end position="20"/>
    </location>
</feature>
<dbReference type="SMART" id="SM00868">
    <property type="entry name" value="zf-AD"/>
    <property type="match status" value="1"/>
</dbReference>
<feature type="domain" description="C2H2-type" evidence="8">
    <location>
        <begin position="279"/>
        <end position="302"/>
    </location>
</feature>
<feature type="binding site" evidence="6">
    <location>
        <position position="23"/>
    </location>
    <ligand>
        <name>Zn(2+)</name>
        <dbReference type="ChEBI" id="CHEBI:29105"/>
    </ligand>
</feature>
<protein>
    <submittedName>
        <fullName evidence="10">AAEL000148-PA</fullName>
    </submittedName>
</protein>
<dbReference type="Pfam" id="PF00096">
    <property type="entry name" value="zf-C2H2"/>
    <property type="match status" value="2"/>
</dbReference>
<dbReference type="Proteomes" id="UP000682892">
    <property type="component" value="Chromosome 2"/>
</dbReference>
<dbReference type="EMBL" id="CH477187">
    <property type="protein sequence ID" value="EAT48895.1"/>
    <property type="molecule type" value="Genomic_DNA"/>
</dbReference>
<evidence type="ECO:0000256" key="3">
    <source>
        <dbReference type="ARBA" id="ARBA00022771"/>
    </source>
</evidence>
<evidence type="ECO:0000259" key="8">
    <source>
        <dbReference type="PROSITE" id="PS50157"/>
    </source>
</evidence>
<dbReference type="SUPFAM" id="SSF57667">
    <property type="entry name" value="beta-beta-alpha zinc fingers"/>
    <property type="match status" value="1"/>
</dbReference>
<sequence length="342" mass="39176">MPGAVPKNSKEQPSIDTPDNNHCRMCGTSIKYYMQHTVTELQTDQHLRPVLDLCLELNDSIHQLLPVTVCDGCANMIQFIGGFAKNCWDAQQKLLQRYAGVAGRKVEPWNRVYQYVENEEVIQAEASKESNPSEVLKITEEQLITESSNGTESARVVEAPIETCSIETQIIEDKETPKPILVKEEPLEKKIPVIIAASNDENDDRELNKQDPPPEKKPRRSKEADSNTSSEQVEKFTCKICLHQFNKQTELVIHNRKHVREQRDVKPDVLLSGWFLDAIKCLQCRKTFPTSEELKAHTSKEHKCDAYCPICGMRFRNNDVLEQHRKRAKRCLKNPDEPSKTR</sequence>
<feature type="binding site" evidence="6">
    <location>
        <position position="70"/>
    </location>
    <ligand>
        <name>Zn(2+)</name>
        <dbReference type="ChEBI" id="CHEBI:29105"/>
    </ligand>
</feature>
<dbReference type="PANTHER" id="PTHR24409">
    <property type="entry name" value="ZINC FINGER PROTEIN 142"/>
    <property type="match status" value="1"/>
</dbReference>
<feature type="binding site" evidence="6">
    <location>
        <position position="73"/>
    </location>
    <ligand>
        <name>Zn(2+)</name>
        <dbReference type="ChEBI" id="CHEBI:29105"/>
    </ligand>
</feature>
<dbReference type="PROSITE" id="PS00028">
    <property type="entry name" value="ZINC_FINGER_C2H2_1"/>
    <property type="match status" value="2"/>
</dbReference>
<reference evidence="10" key="1">
    <citation type="submission" date="2005-10" db="EMBL/GenBank/DDBJ databases">
        <authorList>
            <person name="Loftus B.J."/>
            <person name="Nene V.M."/>
            <person name="Hannick L.I."/>
            <person name="Bidwell S."/>
            <person name="Haas B."/>
            <person name="Amedeo P."/>
            <person name="Orvis J."/>
            <person name="Wortman J.R."/>
            <person name="White O.R."/>
            <person name="Salzberg S."/>
            <person name="Shumway M."/>
            <person name="Koo H."/>
            <person name="Zhao Y."/>
            <person name="Holmes M."/>
            <person name="Miller J."/>
            <person name="Schatz M."/>
            <person name="Pop M."/>
            <person name="Pai G."/>
            <person name="Utterback T."/>
            <person name="Rogers Y.-H."/>
            <person name="Kravitz S."/>
            <person name="Fraser C.M."/>
        </authorList>
    </citation>
    <scope>NUCLEOTIDE SEQUENCE</scope>
    <source>
        <strain evidence="10">Liverpool</strain>
    </source>
</reference>
<keyword evidence="3 5" id="KW-0863">Zinc-finger</keyword>
<organism evidence="10 11">
    <name type="scientific">Aedes aegypti</name>
    <name type="common">Yellowfever mosquito</name>
    <name type="synonym">Culex aegypti</name>
    <dbReference type="NCBI Taxonomy" id="7159"/>
    <lineage>
        <taxon>Eukaryota</taxon>
        <taxon>Metazoa</taxon>
        <taxon>Ecdysozoa</taxon>
        <taxon>Arthropoda</taxon>
        <taxon>Hexapoda</taxon>
        <taxon>Insecta</taxon>
        <taxon>Pterygota</taxon>
        <taxon>Neoptera</taxon>
        <taxon>Endopterygota</taxon>
        <taxon>Diptera</taxon>
        <taxon>Nematocera</taxon>
        <taxon>Culicoidea</taxon>
        <taxon>Culicidae</taxon>
        <taxon>Culicinae</taxon>
        <taxon>Aedini</taxon>
        <taxon>Aedes</taxon>
        <taxon>Stegomyia</taxon>
    </lineage>
</organism>
<dbReference type="InterPro" id="IPR013087">
    <property type="entry name" value="Znf_C2H2_type"/>
</dbReference>
<dbReference type="GO" id="GO:0008270">
    <property type="term" value="F:zinc ion binding"/>
    <property type="evidence" value="ECO:0007669"/>
    <property type="project" value="UniProtKB-UniRule"/>
</dbReference>
<dbReference type="GO" id="GO:0005634">
    <property type="term" value="C:nucleus"/>
    <property type="evidence" value="ECO:0007669"/>
    <property type="project" value="InterPro"/>
</dbReference>
<dbReference type="KEGG" id="aag:5567801"/>
<evidence type="ECO:0000313" key="10">
    <source>
        <dbReference type="EMBL" id="EAT48895.1"/>
    </source>
</evidence>
<feature type="domain" description="C2H2-type" evidence="8">
    <location>
        <begin position="236"/>
        <end position="263"/>
    </location>
</feature>
<keyword evidence="4 6" id="KW-0862">Zinc</keyword>
<keyword evidence="1 6" id="KW-0479">Metal-binding</keyword>
<evidence type="ECO:0000256" key="1">
    <source>
        <dbReference type="ARBA" id="ARBA00022723"/>
    </source>
</evidence>
<dbReference type="VEuPathDB" id="VectorBase:AAEL000148"/>
<dbReference type="AlphaFoldDB" id="Q17Q21"/>